<protein>
    <submittedName>
        <fullName evidence="6">Putative metallo-hydrolase</fullName>
        <ecNumber evidence="6">3.-.-.-</ecNumber>
    </submittedName>
</protein>
<dbReference type="InterPro" id="IPR036866">
    <property type="entry name" value="RibonucZ/Hydroxyglut_hydro"/>
</dbReference>
<dbReference type="KEGG" id="uli:ETAA1_01430"/>
<evidence type="ECO:0000313" key="7">
    <source>
        <dbReference type="Proteomes" id="UP000319576"/>
    </source>
</evidence>
<evidence type="ECO:0000259" key="5">
    <source>
        <dbReference type="SMART" id="SM00849"/>
    </source>
</evidence>
<dbReference type="Gene3D" id="3.60.15.10">
    <property type="entry name" value="Ribonuclease Z/Hydroxyacylglutathione hydrolase-like"/>
    <property type="match status" value="1"/>
</dbReference>
<dbReference type="EC" id="3.-.-.-" evidence="6"/>
<dbReference type="CDD" id="cd06262">
    <property type="entry name" value="metallo-hydrolase-like_MBL-fold"/>
    <property type="match status" value="1"/>
</dbReference>
<proteinExistence type="predicted"/>
<dbReference type="PANTHER" id="PTHR46233:SF3">
    <property type="entry name" value="HYDROXYACYLGLUTATHIONE HYDROLASE GLOC"/>
    <property type="match status" value="1"/>
</dbReference>
<name>A0A517XL80_9BACT</name>
<dbReference type="RefSeq" id="WP_145233411.1">
    <property type="nucleotide sequence ID" value="NZ_CP036273.1"/>
</dbReference>
<comment type="cofactor">
    <cofactor evidence="1">
        <name>Zn(2+)</name>
        <dbReference type="ChEBI" id="CHEBI:29105"/>
    </cofactor>
</comment>
<dbReference type="EMBL" id="CP036273">
    <property type="protein sequence ID" value="QDU18260.1"/>
    <property type="molecule type" value="Genomic_DNA"/>
</dbReference>
<evidence type="ECO:0000256" key="1">
    <source>
        <dbReference type="ARBA" id="ARBA00001947"/>
    </source>
</evidence>
<evidence type="ECO:0000256" key="2">
    <source>
        <dbReference type="ARBA" id="ARBA00022723"/>
    </source>
</evidence>
<dbReference type="SMART" id="SM00849">
    <property type="entry name" value="Lactamase_B"/>
    <property type="match status" value="1"/>
</dbReference>
<feature type="domain" description="Metallo-beta-lactamase" evidence="5">
    <location>
        <begin position="14"/>
        <end position="196"/>
    </location>
</feature>
<dbReference type="InterPro" id="IPR051453">
    <property type="entry name" value="MBL_Glyoxalase_II"/>
</dbReference>
<evidence type="ECO:0000313" key="6">
    <source>
        <dbReference type="EMBL" id="QDU18260.1"/>
    </source>
</evidence>
<keyword evidence="4" id="KW-0862">Zinc</keyword>
<keyword evidence="3 6" id="KW-0378">Hydrolase</keyword>
<dbReference type="OrthoDB" id="9802248at2"/>
<dbReference type="SUPFAM" id="SSF56281">
    <property type="entry name" value="Metallo-hydrolase/oxidoreductase"/>
    <property type="match status" value="1"/>
</dbReference>
<evidence type="ECO:0000256" key="4">
    <source>
        <dbReference type="ARBA" id="ARBA00022833"/>
    </source>
</evidence>
<accession>A0A517XL80</accession>
<dbReference type="GO" id="GO:0046872">
    <property type="term" value="F:metal ion binding"/>
    <property type="evidence" value="ECO:0007669"/>
    <property type="project" value="UniProtKB-KW"/>
</dbReference>
<evidence type="ECO:0000256" key="3">
    <source>
        <dbReference type="ARBA" id="ARBA00022801"/>
    </source>
</evidence>
<dbReference type="InterPro" id="IPR001279">
    <property type="entry name" value="Metallo-B-lactamas"/>
</dbReference>
<dbReference type="Pfam" id="PF00753">
    <property type="entry name" value="Lactamase_B"/>
    <property type="match status" value="1"/>
</dbReference>
<keyword evidence="2" id="KW-0479">Metal-binding</keyword>
<dbReference type="AlphaFoldDB" id="A0A517XL80"/>
<dbReference type="PANTHER" id="PTHR46233">
    <property type="entry name" value="HYDROXYACYLGLUTATHIONE HYDROLASE GLOC"/>
    <property type="match status" value="1"/>
</dbReference>
<dbReference type="GO" id="GO:0016787">
    <property type="term" value="F:hydrolase activity"/>
    <property type="evidence" value="ECO:0007669"/>
    <property type="project" value="UniProtKB-KW"/>
</dbReference>
<dbReference type="Proteomes" id="UP000319576">
    <property type="component" value="Chromosome"/>
</dbReference>
<gene>
    <name evidence="6" type="ORF">ETAA1_01430</name>
</gene>
<keyword evidence="7" id="KW-1185">Reference proteome</keyword>
<sequence length="216" mass="22976">MPIQILTVESQPFAENSYVVWRDGGTEAFVIDPGFEPDLILEALSERQLTLAAIVCTHGHVDHIAGNAALKRDFPAAPILIGPGDAPMLTDADLNLSGPYGVPVTSPPADRLVTDGERLTVAGIELEVFDVPGHSPGHVVYVIRETSPPTVLGGDVLFRGSIGRVDFPGGSFATLKHHIERVLWPLPDGTVVYPGHGPVTTVGHEMRTNPFVGKGL</sequence>
<organism evidence="6 7">
    <name type="scientific">Urbifossiella limnaea</name>
    <dbReference type="NCBI Taxonomy" id="2528023"/>
    <lineage>
        <taxon>Bacteria</taxon>
        <taxon>Pseudomonadati</taxon>
        <taxon>Planctomycetota</taxon>
        <taxon>Planctomycetia</taxon>
        <taxon>Gemmatales</taxon>
        <taxon>Gemmataceae</taxon>
        <taxon>Urbifossiella</taxon>
    </lineage>
</organism>
<reference evidence="6 7" key="1">
    <citation type="submission" date="2019-02" db="EMBL/GenBank/DDBJ databases">
        <title>Deep-cultivation of Planctomycetes and their phenomic and genomic characterization uncovers novel biology.</title>
        <authorList>
            <person name="Wiegand S."/>
            <person name="Jogler M."/>
            <person name="Boedeker C."/>
            <person name="Pinto D."/>
            <person name="Vollmers J."/>
            <person name="Rivas-Marin E."/>
            <person name="Kohn T."/>
            <person name="Peeters S.H."/>
            <person name="Heuer A."/>
            <person name="Rast P."/>
            <person name="Oberbeckmann S."/>
            <person name="Bunk B."/>
            <person name="Jeske O."/>
            <person name="Meyerdierks A."/>
            <person name="Storesund J.E."/>
            <person name="Kallscheuer N."/>
            <person name="Luecker S."/>
            <person name="Lage O.M."/>
            <person name="Pohl T."/>
            <person name="Merkel B.J."/>
            <person name="Hornburger P."/>
            <person name="Mueller R.-W."/>
            <person name="Bruemmer F."/>
            <person name="Labrenz M."/>
            <person name="Spormann A.M."/>
            <person name="Op den Camp H."/>
            <person name="Overmann J."/>
            <person name="Amann R."/>
            <person name="Jetten M.S.M."/>
            <person name="Mascher T."/>
            <person name="Medema M.H."/>
            <person name="Devos D.P."/>
            <person name="Kaster A.-K."/>
            <person name="Ovreas L."/>
            <person name="Rohde M."/>
            <person name="Galperin M.Y."/>
            <person name="Jogler C."/>
        </authorList>
    </citation>
    <scope>NUCLEOTIDE SEQUENCE [LARGE SCALE GENOMIC DNA]</scope>
    <source>
        <strain evidence="6 7">ETA_A1</strain>
    </source>
</reference>